<feature type="domain" description="PilY1 beta-propeller" evidence="5">
    <location>
        <begin position="576"/>
        <end position="925"/>
    </location>
</feature>
<keyword evidence="7" id="KW-1185">Reference proteome</keyword>
<protein>
    <recommendedName>
        <fullName evidence="5">PilY1 beta-propeller domain-containing protein</fullName>
    </recommendedName>
</protein>
<dbReference type="Pfam" id="PF05567">
    <property type="entry name" value="T4P_PilY1"/>
    <property type="match status" value="1"/>
</dbReference>
<proteinExistence type="predicted"/>
<evidence type="ECO:0000256" key="2">
    <source>
        <dbReference type="ARBA" id="ARBA00022837"/>
    </source>
</evidence>
<gene>
    <name evidence="6" type="ORF">LMG23992_03309</name>
</gene>
<dbReference type="InterPro" id="IPR008707">
    <property type="entry name" value="B-propeller_PilY1"/>
</dbReference>
<reference evidence="6 7" key="1">
    <citation type="submission" date="2021-08" db="EMBL/GenBank/DDBJ databases">
        <authorList>
            <person name="Peeters C."/>
        </authorList>
    </citation>
    <scope>NUCLEOTIDE SEQUENCE [LARGE SCALE GENOMIC DNA]</scope>
    <source>
        <strain evidence="6 7">LMG 23992</strain>
    </source>
</reference>
<organism evidence="6 7">
    <name type="scientific">Cupriavidus laharis</name>
    <dbReference type="NCBI Taxonomy" id="151654"/>
    <lineage>
        <taxon>Bacteria</taxon>
        <taxon>Pseudomonadati</taxon>
        <taxon>Pseudomonadota</taxon>
        <taxon>Betaproteobacteria</taxon>
        <taxon>Burkholderiales</taxon>
        <taxon>Burkholderiaceae</taxon>
        <taxon>Cupriavidus</taxon>
    </lineage>
</organism>
<evidence type="ECO:0000313" key="6">
    <source>
        <dbReference type="EMBL" id="CAG9176552.1"/>
    </source>
</evidence>
<dbReference type="Proteomes" id="UP000727654">
    <property type="component" value="Unassembled WGS sequence"/>
</dbReference>
<keyword evidence="4" id="KW-0732">Signal</keyword>
<keyword evidence="2" id="KW-0106">Calcium</keyword>
<comment type="caution">
    <text evidence="6">The sequence shown here is derived from an EMBL/GenBank/DDBJ whole genome shotgun (WGS) entry which is preliminary data.</text>
</comment>
<sequence>MKTTDAHLATLLAVAAVVLVGNARAQMVVADTFTGASSSQKWRPMAGACLTAGNNTGSIPACGGLPYYQGKVLVGGADGRLPDRPGNGALRLTNGDYQSGGSNGDRQNGAIVSDFTFPAGQGLDVTFTAVTYGGDNFEGRGADGISFFLADGSRPATVGALGGSLGYSCANGNPIYDGVAGAYIGLGIDEFGNFSNKSDNTTTGSGPNGGAGTTPGRISLRGAGDVNWASLSARYPQYYPAGLNDVLRGLAVRTTCATGALWDFSAARTNYRGQYVSGTAKTTAEKVALNYNYMAHSDPGIPLSNQQGVARPLRGKATPITYALRLTQNGRLSLSYSVNGGATRTVMNDKSIVESNGPLPPTFRFGFAGGTGDGSNVHELLCFRAAPAGQSAGSAGANLQESSRVETGTQIYKAFYQSTNWSGALTAHDLVSDANGVVSIHPQANWNAGCSLTGGSCAETGKSVTAQSPDSRTILTWDGMRGVPFQWASLTPAQQAVLTAGDASATDARLRYLRGDRSKEINSAGAGTFRARGSVLADVINASPNWAGNPSAPYIGPWADALYPKATMPERDGKAQAYAQYKAAHAERQNVVYVGSNDGLLHGFRAGRYGKDGRFASDAGTPNDGREILAYMPGAVLDMIHSTDKHYDYSAPEYAHNLYVDATPGTGDLFYGGAWHTWLVGGLGGGGNAAGPVADKAGTASGTLYALDVSDPSRFSEANAASLVIGEWSSGNIACTNVADCGKRLGSTYGTPQVRRLHNGEWAVLFGNGLNSAAGTAGLFIMLVDPHNGAASFRYLDTGSGAAGGAKNGIAHVTPADLDRDHITDYVYAGDALGNIWRFDLTSSNPDDWHAAAKPLFSTDGAPVTTSLIAASVPGKGTTGKPRMLLSFGTGQRLEQTQTSAAAFASGTHHLYGIWDWDLAGWNAKAGAAAQFTALATQDTFTRASLQAQSVTATLAATANAPAFRAVSRNDVCWKGASGCTGSNGRMGWVLPLPDAGEQVVYNPVLSHGMVIVNTIIPAASQVLSCDDRLARGFTMALSLGSGGALAKSFFGPEGLAVPNAGDGAISGVGLNATGASTIVNTEKGGSFLVAQTVDGKGATIKINPPPPSVRRLNWIQLR</sequence>
<evidence type="ECO:0000259" key="5">
    <source>
        <dbReference type="Pfam" id="PF05567"/>
    </source>
</evidence>
<evidence type="ECO:0000256" key="1">
    <source>
        <dbReference type="ARBA" id="ARBA00022723"/>
    </source>
</evidence>
<feature type="signal peptide" evidence="4">
    <location>
        <begin position="1"/>
        <end position="25"/>
    </location>
</feature>
<feature type="region of interest" description="Disordered" evidence="3">
    <location>
        <begin position="197"/>
        <end position="216"/>
    </location>
</feature>
<evidence type="ECO:0000256" key="4">
    <source>
        <dbReference type="SAM" id="SignalP"/>
    </source>
</evidence>
<keyword evidence="1" id="KW-0479">Metal-binding</keyword>
<evidence type="ECO:0000256" key="3">
    <source>
        <dbReference type="SAM" id="MobiDB-lite"/>
    </source>
</evidence>
<name>A0ABN7YSU3_9BURK</name>
<dbReference type="EMBL" id="CAJZAI010000007">
    <property type="protein sequence ID" value="CAG9176552.1"/>
    <property type="molecule type" value="Genomic_DNA"/>
</dbReference>
<dbReference type="Gene3D" id="2.60.120.200">
    <property type="match status" value="1"/>
</dbReference>
<feature type="chain" id="PRO_5046807303" description="PilY1 beta-propeller domain-containing protein" evidence="4">
    <location>
        <begin position="26"/>
        <end position="1119"/>
    </location>
</feature>
<dbReference type="RefSeq" id="WP_224080875.1">
    <property type="nucleotide sequence ID" value="NZ_CAJZAI010000007.1"/>
</dbReference>
<evidence type="ECO:0000313" key="7">
    <source>
        <dbReference type="Proteomes" id="UP000727654"/>
    </source>
</evidence>
<accession>A0ABN7YSU3</accession>
<dbReference type="SUPFAM" id="SSF49899">
    <property type="entry name" value="Concanavalin A-like lectins/glucanases"/>
    <property type="match status" value="1"/>
</dbReference>
<dbReference type="InterPro" id="IPR013320">
    <property type="entry name" value="ConA-like_dom_sf"/>
</dbReference>